<dbReference type="SUPFAM" id="SSF103196">
    <property type="entry name" value="Roadblock/LC7 domain"/>
    <property type="match status" value="1"/>
</dbReference>
<gene>
    <name evidence="2" type="ORF">J3U87_05740</name>
</gene>
<dbReference type="InterPro" id="IPR004942">
    <property type="entry name" value="Roadblock/LAMTOR2_dom"/>
</dbReference>
<dbReference type="Proteomes" id="UP000663929">
    <property type="component" value="Chromosome"/>
</dbReference>
<dbReference type="KEGG" id="scor:J3U87_05740"/>
<dbReference type="AlphaFoldDB" id="A0A8A4TPQ8"/>
<name>A0A8A4TPQ8_SULCO</name>
<dbReference type="Gene3D" id="3.30.450.30">
    <property type="entry name" value="Dynein light chain 2a, cytoplasmic"/>
    <property type="match status" value="1"/>
</dbReference>
<dbReference type="GO" id="GO:0032008">
    <property type="term" value="P:positive regulation of TOR signaling"/>
    <property type="evidence" value="ECO:0007669"/>
    <property type="project" value="InterPro"/>
</dbReference>
<accession>A0A8A4TPQ8</accession>
<protein>
    <submittedName>
        <fullName evidence="2">Roadblock/LC7 domain-containing protein</fullName>
    </submittedName>
</protein>
<dbReference type="EMBL" id="CP071793">
    <property type="protein sequence ID" value="QTD51956.1"/>
    <property type="molecule type" value="Genomic_DNA"/>
</dbReference>
<evidence type="ECO:0000313" key="2">
    <source>
        <dbReference type="EMBL" id="QTD51956.1"/>
    </source>
</evidence>
<keyword evidence="3" id="KW-1185">Reference proteome</keyword>
<dbReference type="GO" id="GO:0060090">
    <property type="term" value="F:molecular adaptor activity"/>
    <property type="evidence" value="ECO:0007669"/>
    <property type="project" value="InterPro"/>
</dbReference>
<reference evidence="2" key="1">
    <citation type="submission" date="2021-03" db="EMBL/GenBank/DDBJ databases">
        <title>Acanthopleuribacteraceae sp. M133.</title>
        <authorList>
            <person name="Wang G."/>
        </authorList>
    </citation>
    <scope>NUCLEOTIDE SEQUENCE</scope>
    <source>
        <strain evidence="2">M133</strain>
    </source>
</reference>
<evidence type="ECO:0000259" key="1">
    <source>
        <dbReference type="SMART" id="SM00960"/>
    </source>
</evidence>
<dbReference type="SMART" id="SM00960">
    <property type="entry name" value="Robl_LC7"/>
    <property type="match status" value="1"/>
</dbReference>
<sequence length="204" mass="22771">MCLAFFGFCHILKAGLRLAWQEFNRLQWADPPSLCPIFLREELHQMDLILYDEELQQVQKCINQLHVDARSKIVFVVDKNGQQIAAAGDIGDIDPTSLASLTAGNVAATDGLAKLIGEKEFSILFHEGERDNVHISIVANRVILVIIFDERSSLGLVRLRVKKASIELTKIFETIMEKAQRESSSGLEAAFAEITDDDIDNLFG</sequence>
<dbReference type="InterPro" id="IPR037587">
    <property type="entry name" value="LAMTOR2-like"/>
</dbReference>
<proteinExistence type="predicted"/>
<dbReference type="PANTHER" id="PTHR13323">
    <property type="entry name" value="LATE ENDOSOMAL/LYSOSOMAL MP1 INTERACTING PROTEIN"/>
    <property type="match status" value="1"/>
</dbReference>
<organism evidence="2 3">
    <name type="scientific">Sulfidibacter corallicola</name>
    <dbReference type="NCBI Taxonomy" id="2818388"/>
    <lineage>
        <taxon>Bacteria</taxon>
        <taxon>Pseudomonadati</taxon>
        <taxon>Acidobacteriota</taxon>
        <taxon>Holophagae</taxon>
        <taxon>Acanthopleuribacterales</taxon>
        <taxon>Acanthopleuribacteraceae</taxon>
        <taxon>Sulfidibacter</taxon>
    </lineage>
</organism>
<evidence type="ECO:0000313" key="3">
    <source>
        <dbReference type="Proteomes" id="UP000663929"/>
    </source>
</evidence>
<dbReference type="GO" id="GO:0005085">
    <property type="term" value="F:guanyl-nucleotide exchange factor activity"/>
    <property type="evidence" value="ECO:0007669"/>
    <property type="project" value="InterPro"/>
</dbReference>
<feature type="domain" description="Roadblock/LAMTOR2" evidence="1">
    <location>
        <begin position="58"/>
        <end position="148"/>
    </location>
</feature>
<dbReference type="Pfam" id="PF03259">
    <property type="entry name" value="Robl_LC7"/>
    <property type="match status" value="1"/>
</dbReference>